<feature type="non-terminal residue" evidence="2">
    <location>
        <position position="1"/>
    </location>
</feature>
<organism evidence="2 3">
    <name type="scientific">Staphylococcus pasteuri_A</name>
    <dbReference type="NCBI Taxonomy" id="3062664"/>
    <lineage>
        <taxon>Bacteria</taxon>
        <taxon>Bacillati</taxon>
        <taxon>Bacillota</taxon>
        <taxon>Bacilli</taxon>
        <taxon>Bacillales</taxon>
        <taxon>Staphylococcaceae</taxon>
        <taxon>Staphylococcus</taxon>
    </lineage>
</organism>
<keyword evidence="2" id="KW-0378">Hydrolase</keyword>
<dbReference type="EMBL" id="JAUOQO010000732">
    <property type="protein sequence ID" value="MDO6575471.1"/>
    <property type="molecule type" value="Genomic_DNA"/>
</dbReference>
<keyword evidence="3" id="KW-1185">Reference proteome</keyword>
<proteinExistence type="predicted"/>
<dbReference type="RefSeq" id="WP_303522555.1">
    <property type="nucleotide sequence ID" value="NZ_JAUOQO010000732.1"/>
</dbReference>
<dbReference type="GO" id="GO:0004519">
    <property type="term" value="F:endonuclease activity"/>
    <property type="evidence" value="ECO:0007669"/>
    <property type="project" value="UniProtKB-KW"/>
</dbReference>
<dbReference type="Pfam" id="PF07510">
    <property type="entry name" value="GmrSD_C"/>
    <property type="match status" value="1"/>
</dbReference>
<name>A0AAW7YXS0_9STAP</name>
<evidence type="ECO:0000313" key="2">
    <source>
        <dbReference type="EMBL" id="MDO6575471.1"/>
    </source>
</evidence>
<comment type="caution">
    <text evidence="2">The sequence shown here is derived from an EMBL/GenBank/DDBJ whole genome shotgun (WGS) entry which is preliminary data.</text>
</comment>
<feature type="non-terminal residue" evidence="2">
    <location>
        <position position="81"/>
    </location>
</feature>
<accession>A0AAW7YXS0</accession>
<reference evidence="2" key="1">
    <citation type="submission" date="2023-07" db="EMBL/GenBank/DDBJ databases">
        <title>Genome content predicts the carbon catabolic preferences of heterotrophic bacteria.</title>
        <authorList>
            <person name="Gralka M."/>
        </authorList>
    </citation>
    <scope>NUCLEOTIDE SEQUENCE</scope>
    <source>
        <strain evidence="2">E2R20</strain>
    </source>
</reference>
<dbReference type="AlphaFoldDB" id="A0AAW7YXS0"/>
<sequence>NEETLAAINHKEIKNTENKLIRYILRNIYDQENNRELTINNDAQFVNLEHILPQNPKDHSTWEKLFDTDIKEYTYKLGNLT</sequence>
<dbReference type="Proteomes" id="UP001170310">
    <property type="component" value="Unassembled WGS sequence"/>
</dbReference>
<keyword evidence="2" id="KW-0540">Nuclease</keyword>
<feature type="domain" description="GmrSD restriction endonucleases C-terminal" evidence="1">
    <location>
        <begin position="2"/>
        <end position="81"/>
    </location>
</feature>
<dbReference type="InterPro" id="IPR011089">
    <property type="entry name" value="GmrSD_C"/>
</dbReference>
<evidence type="ECO:0000259" key="1">
    <source>
        <dbReference type="Pfam" id="PF07510"/>
    </source>
</evidence>
<keyword evidence="2" id="KW-0255">Endonuclease</keyword>
<evidence type="ECO:0000313" key="3">
    <source>
        <dbReference type="Proteomes" id="UP001170310"/>
    </source>
</evidence>
<protein>
    <submittedName>
        <fullName evidence="2">HNH endonuclease family protein</fullName>
    </submittedName>
</protein>
<gene>
    <name evidence="2" type="ORF">Q4528_15250</name>
</gene>